<dbReference type="EMBL" id="CAMXCT020003246">
    <property type="protein sequence ID" value="CAL1156712.1"/>
    <property type="molecule type" value="Genomic_DNA"/>
</dbReference>
<evidence type="ECO:0000313" key="9">
    <source>
        <dbReference type="Proteomes" id="UP001152797"/>
    </source>
</evidence>
<evidence type="ECO:0000256" key="2">
    <source>
        <dbReference type="ARBA" id="ARBA00022801"/>
    </source>
</evidence>
<dbReference type="EMBL" id="CAMXCT010003246">
    <property type="protein sequence ID" value="CAI4003337.1"/>
    <property type="molecule type" value="Genomic_DNA"/>
</dbReference>
<dbReference type="InterPro" id="IPR045055">
    <property type="entry name" value="DNA2/NAM7-like"/>
</dbReference>
<dbReference type="Proteomes" id="UP001152797">
    <property type="component" value="Unassembled WGS sequence"/>
</dbReference>
<reference evidence="6" key="1">
    <citation type="submission" date="2022-10" db="EMBL/GenBank/DDBJ databases">
        <authorList>
            <person name="Chen Y."/>
            <person name="Dougan E. K."/>
            <person name="Chan C."/>
            <person name="Rhodes N."/>
            <person name="Thang M."/>
        </authorList>
    </citation>
    <scope>NUCLEOTIDE SEQUENCE</scope>
</reference>
<sequence>MGSFRQIRSCAWRSHQENLALGHRLRVKVFFAHPDHQISELCAQLMPWCWDQWSRAQKNTSTVPSRCGGARKEGAVVKLLHNFFQKNETDHRLSVGIITPYLGQVRLIKELIYSDSATVHAKKLQKKVKLVKTVDGFQGNEQDIIVISTVRSNRKGQIGFVSDRRRLNVAITRARLRLWIIGDLTTLEHDDTLLGLDWFFRHWGGNFTYASDCSGMDTPLTALKMLFPANKSNLVTYMSSEDIFATNYRQLRRKALHA</sequence>
<dbReference type="InterPro" id="IPR027417">
    <property type="entry name" value="P-loop_NTPase"/>
</dbReference>
<comment type="caution">
    <text evidence="6">The sequence shown here is derived from an EMBL/GenBank/DDBJ whole genome shotgun (WGS) entry which is preliminary data.</text>
</comment>
<dbReference type="Pfam" id="PF13087">
    <property type="entry name" value="AAA_12"/>
    <property type="match status" value="1"/>
</dbReference>
<proteinExistence type="predicted"/>
<keyword evidence="9" id="KW-1185">Reference proteome</keyword>
<evidence type="ECO:0000259" key="5">
    <source>
        <dbReference type="Pfam" id="PF13087"/>
    </source>
</evidence>
<dbReference type="OrthoDB" id="6513042at2759"/>
<evidence type="ECO:0000256" key="4">
    <source>
        <dbReference type="ARBA" id="ARBA00022840"/>
    </source>
</evidence>
<dbReference type="PANTHER" id="PTHR10887">
    <property type="entry name" value="DNA2/NAM7 HELICASE FAMILY"/>
    <property type="match status" value="1"/>
</dbReference>
<protein>
    <submittedName>
        <fullName evidence="8">DNA polymerase alpha-associated DNA helicase A</fullName>
    </submittedName>
</protein>
<organism evidence="6">
    <name type="scientific">Cladocopium goreaui</name>
    <dbReference type="NCBI Taxonomy" id="2562237"/>
    <lineage>
        <taxon>Eukaryota</taxon>
        <taxon>Sar</taxon>
        <taxon>Alveolata</taxon>
        <taxon>Dinophyceae</taxon>
        <taxon>Suessiales</taxon>
        <taxon>Symbiodiniaceae</taxon>
        <taxon>Cladocopium</taxon>
    </lineage>
</organism>
<evidence type="ECO:0000256" key="3">
    <source>
        <dbReference type="ARBA" id="ARBA00022806"/>
    </source>
</evidence>
<evidence type="ECO:0000256" key="1">
    <source>
        <dbReference type="ARBA" id="ARBA00022741"/>
    </source>
</evidence>
<keyword evidence="4" id="KW-0067">ATP-binding</keyword>
<evidence type="ECO:0000313" key="7">
    <source>
        <dbReference type="EMBL" id="CAL1156712.1"/>
    </source>
</evidence>
<dbReference type="GO" id="GO:0016787">
    <property type="term" value="F:hydrolase activity"/>
    <property type="evidence" value="ECO:0007669"/>
    <property type="project" value="UniProtKB-KW"/>
</dbReference>
<keyword evidence="2" id="KW-0378">Hydrolase</keyword>
<dbReference type="GO" id="GO:0005694">
    <property type="term" value="C:chromosome"/>
    <property type="evidence" value="ECO:0007669"/>
    <property type="project" value="UniProtKB-ARBA"/>
</dbReference>
<feature type="domain" description="DNA2/NAM7 helicase-like C-terminal" evidence="5">
    <location>
        <begin position="70"/>
        <end position="183"/>
    </location>
</feature>
<dbReference type="AlphaFoldDB" id="A0A9P1D2V5"/>
<reference evidence="7" key="2">
    <citation type="submission" date="2024-04" db="EMBL/GenBank/DDBJ databases">
        <authorList>
            <person name="Chen Y."/>
            <person name="Shah S."/>
            <person name="Dougan E. K."/>
            <person name="Thang M."/>
            <person name="Chan C."/>
        </authorList>
    </citation>
    <scope>NUCLEOTIDE SEQUENCE [LARGE SCALE GENOMIC DNA]</scope>
</reference>
<keyword evidence="3" id="KW-0347">Helicase</keyword>
<dbReference type="InterPro" id="IPR047187">
    <property type="entry name" value="SF1_C_Upf1"/>
</dbReference>
<dbReference type="CDD" id="cd18808">
    <property type="entry name" value="SF1_C_Upf1"/>
    <property type="match status" value="1"/>
</dbReference>
<keyword evidence="1" id="KW-0547">Nucleotide-binding</keyword>
<dbReference type="EMBL" id="CAMXCT030003246">
    <property type="protein sequence ID" value="CAL4790649.1"/>
    <property type="molecule type" value="Genomic_DNA"/>
</dbReference>
<evidence type="ECO:0000313" key="6">
    <source>
        <dbReference type="EMBL" id="CAI4003337.1"/>
    </source>
</evidence>
<dbReference type="SUPFAM" id="SSF52540">
    <property type="entry name" value="P-loop containing nucleoside triphosphate hydrolases"/>
    <property type="match status" value="1"/>
</dbReference>
<name>A0A9P1D2V5_9DINO</name>
<evidence type="ECO:0000313" key="8">
    <source>
        <dbReference type="EMBL" id="CAL4790649.1"/>
    </source>
</evidence>
<dbReference type="Gene3D" id="3.40.50.300">
    <property type="entry name" value="P-loop containing nucleotide triphosphate hydrolases"/>
    <property type="match status" value="1"/>
</dbReference>
<dbReference type="PANTHER" id="PTHR10887:SF522">
    <property type="entry name" value="P-LOOP CONTAINING NUCLEOSIDE TRIPHOSPHATE HYDROLASES SUPERFAMILY PROTEIN"/>
    <property type="match status" value="1"/>
</dbReference>
<gene>
    <name evidence="6" type="ORF">C1SCF055_LOCUS29210</name>
</gene>
<dbReference type="FunFam" id="3.40.50.300:FF:000326">
    <property type="entry name" value="P-loop containing nucleoside triphosphate hydrolase"/>
    <property type="match status" value="1"/>
</dbReference>
<dbReference type="InterPro" id="IPR041679">
    <property type="entry name" value="DNA2/NAM7-like_C"/>
</dbReference>
<dbReference type="GO" id="GO:0004386">
    <property type="term" value="F:helicase activity"/>
    <property type="evidence" value="ECO:0007669"/>
    <property type="project" value="UniProtKB-KW"/>
</dbReference>
<dbReference type="GO" id="GO:0005524">
    <property type="term" value="F:ATP binding"/>
    <property type="evidence" value="ECO:0007669"/>
    <property type="project" value="UniProtKB-KW"/>
</dbReference>
<accession>A0A9P1D2V5</accession>